<evidence type="ECO:0000256" key="2">
    <source>
        <dbReference type="ARBA" id="ARBA00022737"/>
    </source>
</evidence>
<organism evidence="3 4">
    <name type="scientific">Acanthosepion pharaonis</name>
    <name type="common">Pharaoh cuttlefish</name>
    <name type="synonym">Sepia pharaonis</name>
    <dbReference type="NCBI Taxonomy" id="158019"/>
    <lineage>
        <taxon>Eukaryota</taxon>
        <taxon>Metazoa</taxon>
        <taxon>Spiralia</taxon>
        <taxon>Lophotrochozoa</taxon>
        <taxon>Mollusca</taxon>
        <taxon>Cephalopoda</taxon>
        <taxon>Coleoidea</taxon>
        <taxon>Decapodiformes</taxon>
        <taxon>Sepiida</taxon>
        <taxon>Sepiina</taxon>
        <taxon>Sepiidae</taxon>
        <taxon>Acanthosepion</taxon>
    </lineage>
</organism>
<dbReference type="Proteomes" id="UP000597762">
    <property type="component" value="Unassembled WGS sequence"/>
</dbReference>
<dbReference type="Gene3D" id="2.120.10.80">
    <property type="entry name" value="Kelch-type beta propeller"/>
    <property type="match status" value="1"/>
</dbReference>
<dbReference type="SUPFAM" id="SSF117281">
    <property type="entry name" value="Kelch motif"/>
    <property type="match status" value="1"/>
</dbReference>
<evidence type="ECO:0000313" key="4">
    <source>
        <dbReference type="Proteomes" id="UP000597762"/>
    </source>
</evidence>
<keyword evidence="4" id="KW-1185">Reference proteome</keyword>
<comment type="caution">
    <text evidence="3">The sequence shown here is derived from an EMBL/GenBank/DDBJ whole genome shotgun (WGS) entry which is preliminary data.</text>
</comment>
<dbReference type="AlphaFoldDB" id="A0A812B9E9"/>
<dbReference type="EMBL" id="CAHIKZ030000544">
    <property type="protein sequence ID" value="CAE1225047.1"/>
    <property type="molecule type" value="Genomic_DNA"/>
</dbReference>
<keyword evidence="2" id="KW-0677">Repeat</keyword>
<accession>A0A812B9E9</accession>
<dbReference type="Pfam" id="PF01344">
    <property type="entry name" value="Kelch_1"/>
    <property type="match status" value="2"/>
</dbReference>
<gene>
    <name evidence="3" type="ORF">SPHA_15589</name>
</gene>
<protein>
    <submittedName>
        <fullName evidence="3">IVNS1ABP</fullName>
    </submittedName>
</protein>
<dbReference type="InterPro" id="IPR015915">
    <property type="entry name" value="Kelch-typ_b-propeller"/>
</dbReference>
<evidence type="ECO:0000256" key="1">
    <source>
        <dbReference type="ARBA" id="ARBA00022441"/>
    </source>
</evidence>
<name>A0A812B9E9_ACAPH</name>
<keyword evidence="1" id="KW-0880">Kelch repeat</keyword>
<evidence type="ECO:0000313" key="3">
    <source>
        <dbReference type="EMBL" id="CAE1225047.1"/>
    </source>
</evidence>
<dbReference type="PANTHER" id="PTHR46344:SF27">
    <property type="entry name" value="KELCH REPEAT SUPERFAMILY PROTEIN"/>
    <property type="match status" value="1"/>
</dbReference>
<dbReference type="PANTHER" id="PTHR46344">
    <property type="entry name" value="OS02G0202900 PROTEIN"/>
    <property type="match status" value="1"/>
</dbReference>
<reference evidence="3" key="1">
    <citation type="submission" date="2021-01" db="EMBL/GenBank/DDBJ databases">
        <authorList>
            <person name="Li R."/>
            <person name="Bekaert M."/>
        </authorList>
    </citation>
    <scope>NUCLEOTIDE SEQUENCE</scope>
    <source>
        <strain evidence="3">Farmed</strain>
    </source>
</reference>
<proteinExistence type="predicted"/>
<dbReference type="SMART" id="SM00612">
    <property type="entry name" value="Kelch"/>
    <property type="match status" value="2"/>
</dbReference>
<dbReference type="OrthoDB" id="45365at2759"/>
<sequence>MTNTWEVYSSLNTPRRGAGADIINGKIGGNDGMQSLRSTEIYDTENDCWYLGPQLGIERVSVASLGNKLFAVGGFSGKRFLDSLEYFDDTTEEWCCYSSVDDIWQSPAGSTQATNGMCNELVEPRKKIGKKSGAKVFPSSTSDQHNRGIFLNGVGVRKTRV</sequence>
<dbReference type="InterPro" id="IPR006652">
    <property type="entry name" value="Kelch_1"/>
</dbReference>